<evidence type="ECO:0000256" key="10">
    <source>
        <dbReference type="SAM" id="Phobius"/>
    </source>
</evidence>
<dbReference type="SMART" id="SM00304">
    <property type="entry name" value="HAMP"/>
    <property type="match status" value="1"/>
</dbReference>
<sequence>MLRVFGHTSLFTKIVGLFVFSLVCFASFLFYFINDQIEQEDLREELRYRYFISTIGANINVNGNIKVIYQYLREFGFIQVDEPEVKDKMLHANKLPPFFQGFAAKTLKTEQGIYILVETPTNAVLYRYSPEKSLFHFYVISFVVVVLLSFMFILLLRALLPLRVLQTNIRKFADGDLEISCRLDQDDEIGELAQEFDNAVSKIKALNDSRTLFLRSVMHELNTPITKGRLISAMLKDEVLKGRLNSIFERLGSLIGEFAKLEQMNSKNYRINKKEFLLQEVVDEAKKMLMIDNDEQVILQSHNDLIKADFELFALVLKNLFDNAIKYGDDKKVIVATQKQNLVVSNKGEALKAEFKEYLKPYFKENNSQGFGLGLYIIKNVLESQRFSIDYYHQDGMNYFVIEDCVVENFCKLPPTKEKE</sequence>
<dbReference type="InterPro" id="IPR050398">
    <property type="entry name" value="HssS/ArlS-like"/>
</dbReference>
<dbReference type="Gene3D" id="3.30.565.10">
    <property type="entry name" value="Histidine kinase-like ATPase, C-terminal domain"/>
    <property type="match status" value="1"/>
</dbReference>
<gene>
    <name evidence="13" type="ORF">BBW65_02395</name>
</gene>
<dbReference type="GO" id="GO:0000155">
    <property type="term" value="F:phosphorelay sensor kinase activity"/>
    <property type="evidence" value="ECO:0007669"/>
    <property type="project" value="InterPro"/>
</dbReference>
<reference evidence="14" key="1">
    <citation type="submission" date="2016-07" db="EMBL/GenBank/DDBJ databases">
        <authorList>
            <person name="Florea S."/>
            <person name="Webb J.S."/>
            <person name="Jaromczyk J."/>
            <person name="Schardl C.L."/>
        </authorList>
    </citation>
    <scope>NUCLEOTIDE SEQUENCE [LARGE SCALE GENOMIC DNA]</scope>
    <source>
        <strain evidence="14">MIT 01-6242</strain>
    </source>
</reference>
<evidence type="ECO:0000259" key="12">
    <source>
        <dbReference type="PROSITE" id="PS50885"/>
    </source>
</evidence>
<organism evidence="13 14">
    <name type="scientific">Helicobacter enhydrae</name>
    <dbReference type="NCBI Taxonomy" id="222136"/>
    <lineage>
        <taxon>Bacteria</taxon>
        <taxon>Pseudomonadati</taxon>
        <taxon>Campylobacterota</taxon>
        <taxon>Epsilonproteobacteria</taxon>
        <taxon>Campylobacterales</taxon>
        <taxon>Helicobacteraceae</taxon>
        <taxon>Helicobacter</taxon>
    </lineage>
</organism>
<evidence type="ECO:0000256" key="8">
    <source>
        <dbReference type="ARBA" id="ARBA00022989"/>
    </source>
</evidence>
<keyword evidence="14" id="KW-1185">Reference proteome</keyword>
<evidence type="ECO:0000256" key="5">
    <source>
        <dbReference type="ARBA" id="ARBA00022679"/>
    </source>
</evidence>
<evidence type="ECO:0000256" key="4">
    <source>
        <dbReference type="ARBA" id="ARBA00022553"/>
    </source>
</evidence>
<dbReference type="AlphaFoldDB" id="A0A1B1U4K0"/>
<dbReference type="KEGG" id="het:BBW65_02395"/>
<dbReference type="EMBL" id="CP016503">
    <property type="protein sequence ID" value="ANV97724.1"/>
    <property type="molecule type" value="Genomic_DNA"/>
</dbReference>
<feature type="domain" description="Histidine kinase" evidence="11">
    <location>
        <begin position="216"/>
        <end position="403"/>
    </location>
</feature>
<comment type="subcellular location">
    <subcellularLocation>
        <location evidence="2">Membrane</location>
        <topology evidence="2">Multi-pass membrane protein</topology>
    </subcellularLocation>
</comment>
<dbReference type="OrthoDB" id="9812241at2"/>
<feature type="transmembrane region" description="Helical" evidence="10">
    <location>
        <begin position="12"/>
        <end position="33"/>
    </location>
</feature>
<dbReference type="PANTHER" id="PTHR45528">
    <property type="entry name" value="SENSOR HISTIDINE KINASE CPXA"/>
    <property type="match status" value="1"/>
</dbReference>
<dbReference type="GO" id="GO:0016020">
    <property type="term" value="C:membrane"/>
    <property type="evidence" value="ECO:0007669"/>
    <property type="project" value="UniProtKB-SubCell"/>
</dbReference>
<proteinExistence type="predicted"/>
<dbReference type="SUPFAM" id="SSF47384">
    <property type="entry name" value="Homodimeric domain of signal transducing histidine kinase"/>
    <property type="match status" value="1"/>
</dbReference>
<dbReference type="PANTHER" id="PTHR45528:SF12">
    <property type="entry name" value="SENSOR HISTIDINE KINASE ARSS"/>
    <property type="match status" value="1"/>
</dbReference>
<feature type="domain" description="HAMP" evidence="12">
    <location>
        <begin position="156"/>
        <end position="208"/>
    </location>
</feature>
<dbReference type="InterPro" id="IPR003660">
    <property type="entry name" value="HAMP_dom"/>
</dbReference>
<dbReference type="RefSeq" id="WP_066339182.1">
    <property type="nucleotide sequence ID" value="NZ_CP016503.1"/>
</dbReference>
<evidence type="ECO:0000256" key="3">
    <source>
        <dbReference type="ARBA" id="ARBA00012438"/>
    </source>
</evidence>
<keyword evidence="4" id="KW-0597">Phosphoprotein</keyword>
<dbReference type="Pfam" id="PF02518">
    <property type="entry name" value="HATPase_c"/>
    <property type="match status" value="1"/>
</dbReference>
<keyword evidence="9 10" id="KW-0472">Membrane</keyword>
<protein>
    <recommendedName>
        <fullName evidence="3">histidine kinase</fullName>
        <ecNumber evidence="3">2.7.13.3</ecNumber>
    </recommendedName>
</protein>
<dbReference type="EC" id="2.7.13.3" evidence="3"/>
<evidence type="ECO:0000313" key="13">
    <source>
        <dbReference type="EMBL" id="ANV97724.1"/>
    </source>
</evidence>
<keyword evidence="5" id="KW-0808">Transferase</keyword>
<evidence type="ECO:0000256" key="6">
    <source>
        <dbReference type="ARBA" id="ARBA00022692"/>
    </source>
</evidence>
<evidence type="ECO:0000256" key="1">
    <source>
        <dbReference type="ARBA" id="ARBA00000085"/>
    </source>
</evidence>
<dbReference type="InterPro" id="IPR036097">
    <property type="entry name" value="HisK_dim/P_sf"/>
</dbReference>
<dbReference type="Proteomes" id="UP000092884">
    <property type="component" value="Chromosome"/>
</dbReference>
<dbReference type="CDD" id="cd00082">
    <property type="entry name" value="HisKA"/>
    <property type="match status" value="1"/>
</dbReference>
<dbReference type="Pfam" id="PF00672">
    <property type="entry name" value="HAMP"/>
    <property type="match status" value="1"/>
</dbReference>
<dbReference type="PROSITE" id="PS50885">
    <property type="entry name" value="HAMP"/>
    <property type="match status" value="1"/>
</dbReference>
<keyword evidence="7" id="KW-0418">Kinase</keyword>
<evidence type="ECO:0000256" key="9">
    <source>
        <dbReference type="ARBA" id="ARBA00023136"/>
    </source>
</evidence>
<dbReference type="InterPro" id="IPR047994">
    <property type="entry name" value="ArsS-like"/>
</dbReference>
<accession>A0A1B1U4K0</accession>
<comment type="catalytic activity">
    <reaction evidence="1">
        <text>ATP + protein L-histidine = ADP + protein N-phospho-L-histidine.</text>
        <dbReference type="EC" id="2.7.13.3"/>
    </reaction>
</comment>
<evidence type="ECO:0000256" key="7">
    <source>
        <dbReference type="ARBA" id="ARBA00022777"/>
    </source>
</evidence>
<dbReference type="InterPro" id="IPR003661">
    <property type="entry name" value="HisK_dim/P_dom"/>
</dbReference>
<keyword evidence="8 10" id="KW-1133">Transmembrane helix</keyword>
<evidence type="ECO:0000313" key="14">
    <source>
        <dbReference type="Proteomes" id="UP000092884"/>
    </source>
</evidence>
<dbReference type="NCBIfam" id="NF038389">
    <property type="entry name" value="ArsS_fam_HK"/>
    <property type="match status" value="1"/>
</dbReference>
<feature type="transmembrane region" description="Helical" evidence="10">
    <location>
        <begin position="135"/>
        <end position="160"/>
    </location>
</feature>
<dbReference type="STRING" id="222136.BBW65_02395"/>
<dbReference type="SUPFAM" id="SSF158472">
    <property type="entry name" value="HAMP domain-like"/>
    <property type="match status" value="1"/>
</dbReference>
<dbReference type="InterPro" id="IPR036890">
    <property type="entry name" value="HATPase_C_sf"/>
</dbReference>
<dbReference type="Gene3D" id="6.10.340.10">
    <property type="match status" value="1"/>
</dbReference>
<keyword evidence="6 10" id="KW-0812">Transmembrane</keyword>
<dbReference type="SMART" id="SM00387">
    <property type="entry name" value="HATPase_c"/>
    <property type="match status" value="1"/>
</dbReference>
<evidence type="ECO:0000259" key="11">
    <source>
        <dbReference type="PROSITE" id="PS50109"/>
    </source>
</evidence>
<evidence type="ECO:0000256" key="2">
    <source>
        <dbReference type="ARBA" id="ARBA00004141"/>
    </source>
</evidence>
<dbReference type="CDD" id="cd06225">
    <property type="entry name" value="HAMP"/>
    <property type="match status" value="1"/>
</dbReference>
<dbReference type="PROSITE" id="PS50109">
    <property type="entry name" value="HIS_KIN"/>
    <property type="match status" value="1"/>
</dbReference>
<dbReference type="InterPro" id="IPR005467">
    <property type="entry name" value="His_kinase_dom"/>
</dbReference>
<name>A0A1B1U4K0_9HELI</name>
<dbReference type="InterPro" id="IPR003594">
    <property type="entry name" value="HATPase_dom"/>
</dbReference>
<dbReference type="SUPFAM" id="SSF55874">
    <property type="entry name" value="ATPase domain of HSP90 chaperone/DNA topoisomerase II/histidine kinase"/>
    <property type="match status" value="1"/>
</dbReference>